<dbReference type="SUPFAM" id="SSF69593">
    <property type="entry name" value="Glycerol-3-phosphate (1)-acyltransferase"/>
    <property type="match status" value="1"/>
</dbReference>
<organism evidence="5 6">
    <name type="scientific">Neptunomonas concharum</name>
    <dbReference type="NCBI Taxonomy" id="1031538"/>
    <lineage>
        <taxon>Bacteria</taxon>
        <taxon>Pseudomonadati</taxon>
        <taxon>Pseudomonadota</taxon>
        <taxon>Gammaproteobacteria</taxon>
        <taxon>Oceanospirillales</taxon>
        <taxon>Oceanospirillaceae</taxon>
        <taxon>Neptunomonas</taxon>
    </lineage>
</organism>
<comment type="pathway">
    <text evidence="1">Lipid metabolism.</text>
</comment>
<dbReference type="GO" id="GO:0006654">
    <property type="term" value="P:phosphatidic acid biosynthetic process"/>
    <property type="evidence" value="ECO:0007669"/>
    <property type="project" value="TreeGrafter"/>
</dbReference>
<dbReference type="InterPro" id="IPR002123">
    <property type="entry name" value="Plipid/glycerol_acylTrfase"/>
</dbReference>
<evidence type="ECO:0000256" key="1">
    <source>
        <dbReference type="ARBA" id="ARBA00005189"/>
    </source>
</evidence>
<evidence type="ECO:0000313" key="6">
    <source>
        <dbReference type="Proteomes" id="UP000324760"/>
    </source>
</evidence>
<dbReference type="SMART" id="SM00563">
    <property type="entry name" value="PlsC"/>
    <property type="match status" value="1"/>
</dbReference>
<protein>
    <submittedName>
        <fullName evidence="5">Glycerol acyltransferase</fullName>
    </submittedName>
</protein>
<keyword evidence="6" id="KW-1185">Reference proteome</keyword>
<evidence type="ECO:0000256" key="3">
    <source>
        <dbReference type="ARBA" id="ARBA00023315"/>
    </source>
</evidence>
<reference evidence="5 6" key="1">
    <citation type="journal article" date="2019" name="Biochem. Eng. J.">
        <title>Metabolic engineering of the marine bacteria Neptunomonas concharum for the production of acetoin and meso-2,3-butanediol from acetate.</title>
        <authorList>
            <person name="Li W."/>
            <person name="Pu N."/>
            <person name="Liu C.-X."/>
            <person name="Yuan Q.-P."/>
            <person name="Li Z.-J."/>
        </authorList>
    </citation>
    <scope>NUCLEOTIDE SEQUENCE [LARGE SCALE GENOMIC DNA]</scope>
    <source>
        <strain evidence="5 6">JCM17730</strain>
    </source>
</reference>
<dbReference type="RefSeq" id="WP_138985854.1">
    <property type="nucleotide sequence ID" value="NZ_CP043869.1"/>
</dbReference>
<sequence>MQTRTMFNSPIARPLLRGLSQFLLKLFGWKVTGGIPKELQKCVIIAAPHTTNWDMPVSLMVAFSLDTSLHWVGKSSIFRFPFGGLMRWMGGIPVDRSQSNNMVAATVATFAQYSELRIMMAPEGTRAKVRAWKSGFYHIAHGAGVPLALGFVDYKNRCAGIGKIINTSGSYDADMVEIREFYRPFEEL</sequence>
<dbReference type="EMBL" id="CP043869">
    <property type="protein sequence ID" value="QEQ98197.1"/>
    <property type="molecule type" value="Genomic_DNA"/>
</dbReference>
<dbReference type="GO" id="GO:0003841">
    <property type="term" value="F:1-acylglycerol-3-phosphate O-acyltransferase activity"/>
    <property type="evidence" value="ECO:0007669"/>
    <property type="project" value="TreeGrafter"/>
</dbReference>
<dbReference type="PANTHER" id="PTHR10434">
    <property type="entry name" value="1-ACYL-SN-GLYCEROL-3-PHOSPHATE ACYLTRANSFERASE"/>
    <property type="match status" value="1"/>
</dbReference>
<dbReference type="OrthoDB" id="9796839at2"/>
<proteinExistence type="predicted"/>
<dbReference type="AlphaFoldDB" id="A0A5P1RF14"/>
<dbReference type="PANTHER" id="PTHR10434:SF9">
    <property type="entry name" value="PHOSPHOLIPID_GLYCEROL ACYLTRANSFERASE DOMAIN-CONTAINING PROTEIN"/>
    <property type="match status" value="1"/>
</dbReference>
<keyword evidence="3 5" id="KW-0012">Acyltransferase</keyword>
<dbReference type="Pfam" id="PF01553">
    <property type="entry name" value="Acyltransferase"/>
    <property type="match status" value="1"/>
</dbReference>
<evidence type="ECO:0000256" key="2">
    <source>
        <dbReference type="ARBA" id="ARBA00022679"/>
    </source>
</evidence>
<dbReference type="Proteomes" id="UP000324760">
    <property type="component" value="Chromosome"/>
</dbReference>
<feature type="domain" description="Phospholipid/glycerol acyltransferase" evidence="4">
    <location>
        <begin position="43"/>
        <end position="152"/>
    </location>
</feature>
<evidence type="ECO:0000259" key="4">
    <source>
        <dbReference type="SMART" id="SM00563"/>
    </source>
</evidence>
<evidence type="ECO:0000313" key="5">
    <source>
        <dbReference type="EMBL" id="QEQ98197.1"/>
    </source>
</evidence>
<gene>
    <name evidence="5" type="ORF">F0U83_16585</name>
</gene>
<name>A0A5P1RF14_9GAMM</name>
<dbReference type="CDD" id="cd07988">
    <property type="entry name" value="LPLAT_ABO13168-like"/>
    <property type="match status" value="1"/>
</dbReference>
<keyword evidence="2 5" id="KW-0808">Transferase</keyword>
<accession>A0A5P1RF14</accession>
<dbReference type="KEGG" id="ncu:F0U83_16585"/>